<name>A0A384K054_BOTFB</name>
<sequence length="201" mass="22933">MRPQSQQSGAKISYRVPPPGYMYAIRTNELIEKHLQDLDAKDWSVLQRHEYEQKIRQRALQLIDQSVANYLEDIHLTRYMEDLNWYYEYGDSINIQGSVRVYNLPMTRGDRGGGIYNSGHSDLSISSPATIQSSIRYQASSSRGGGSTFANKQTLVHQPNADVRWELSPTVSSQYSKLSRTLERSIGDAKTKEDKIVVEIE</sequence>
<evidence type="ECO:0000313" key="2">
    <source>
        <dbReference type="Proteomes" id="UP000001798"/>
    </source>
</evidence>
<keyword evidence="2" id="KW-1185">Reference proteome</keyword>
<dbReference type="Proteomes" id="UP000001798">
    <property type="component" value="Chromosome 13"/>
</dbReference>
<dbReference type="OrthoDB" id="3517660at2759"/>
<evidence type="ECO:0000313" key="1">
    <source>
        <dbReference type="EMBL" id="ATZ56168.1"/>
    </source>
</evidence>
<dbReference type="GeneID" id="5427958"/>
<dbReference type="KEGG" id="bfu:BCIN_13g00170"/>
<organism evidence="1 2">
    <name type="scientific">Botryotinia fuckeliana (strain B05.10)</name>
    <name type="common">Noble rot fungus</name>
    <name type="synonym">Botrytis cinerea</name>
    <dbReference type="NCBI Taxonomy" id="332648"/>
    <lineage>
        <taxon>Eukaryota</taxon>
        <taxon>Fungi</taxon>
        <taxon>Dikarya</taxon>
        <taxon>Ascomycota</taxon>
        <taxon>Pezizomycotina</taxon>
        <taxon>Leotiomycetes</taxon>
        <taxon>Helotiales</taxon>
        <taxon>Sclerotiniaceae</taxon>
        <taxon>Botrytis</taxon>
    </lineage>
</organism>
<gene>
    <name evidence="1" type="ORF">BCIN_13g00170</name>
</gene>
<reference evidence="1 2" key="3">
    <citation type="journal article" date="2017" name="Mol. Plant Pathol.">
        <title>A gapless genome sequence of the fungus Botrytis cinerea.</title>
        <authorList>
            <person name="Van Kan J.A."/>
            <person name="Stassen J.H."/>
            <person name="Mosbach A."/>
            <person name="Van Der Lee T.A."/>
            <person name="Faino L."/>
            <person name="Farmer A.D."/>
            <person name="Papasotiriou D.G."/>
            <person name="Zhou S."/>
            <person name="Seidl M.F."/>
            <person name="Cottam E."/>
            <person name="Edel D."/>
            <person name="Hahn M."/>
            <person name="Schwartz D.C."/>
            <person name="Dietrich R.A."/>
            <person name="Widdison S."/>
            <person name="Scalliet G."/>
        </authorList>
    </citation>
    <scope>NUCLEOTIDE SEQUENCE [LARGE SCALE GENOMIC DNA]</scope>
    <source>
        <strain evidence="1 2">B05.10</strain>
    </source>
</reference>
<proteinExistence type="predicted"/>
<reference evidence="1 2" key="1">
    <citation type="journal article" date="2011" name="PLoS Genet.">
        <title>Genomic analysis of the necrotrophic fungal pathogens Sclerotinia sclerotiorum and Botrytis cinerea.</title>
        <authorList>
            <person name="Amselem J."/>
            <person name="Cuomo C.A."/>
            <person name="van Kan J.A."/>
            <person name="Viaud M."/>
            <person name="Benito E.P."/>
            <person name="Couloux A."/>
            <person name="Coutinho P.M."/>
            <person name="de Vries R.P."/>
            <person name="Dyer P.S."/>
            <person name="Fillinger S."/>
            <person name="Fournier E."/>
            <person name="Gout L."/>
            <person name="Hahn M."/>
            <person name="Kohn L."/>
            <person name="Lapalu N."/>
            <person name="Plummer K.M."/>
            <person name="Pradier J.M."/>
            <person name="Quevillon E."/>
            <person name="Sharon A."/>
            <person name="Simon A."/>
            <person name="ten Have A."/>
            <person name="Tudzynski B."/>
            <person name="Tudzynski P."/>
            <person name="Wincker P."/>
            <person name="Andrew M."/>
            <person name="Anthouard V."/>
            <person name="Beever R.E."/>
            <person name="Beffa R."/>
            <person name="Benoit I."/>
            <person name="Bouzid O."/>
            <person name="Brault B."/>
            <person name="Chen Z."/>
            <person name="Choquer M."/>
            <person name="Collemare J."/>
            <person name="Cotton P."/>
            <person name="Danchin E.G."/>
            <person name="Da Silva C."/>
            <person name="Gautier A."/>
            <person name="Giraud C."/>
            <person name="Giraud T."/>
            <person name="Gonzalez C."/>
            <person name="Grossetete S."/>
            <person name="Guldener U."/>
            <person name="Henrissat B."/>
            <person name="Howlett B.J."/>
            <person name="Kodira C."/>
            <person name="Kretschmer M."/>
            <person name="Lappartient A."/>
            <person name="Leroch M."/>
            <person name="Levis C."/>
            <person name="Mauceli E."/>
            <person name="Neuveglise C."/>
            <person name="Oeser B."/>
            <person name="Pearson M."/>
            <person name="Poulain J."/>
            <person name="Poussereau N."/>
            <person name="Quesneville H."/>
            <person name="Rascle C."/>
            <person name="Schumacher J."/>
            <person name="Segurens B."/>
            <person name="Sexton A."/>
            <person name="Silva E."/>
            <person name="Sirven C."/>
            <person name="Soanes D.M."/>
            <person name="Talbot N.J."/>
            <person name="Templeton M."/>
            <person name="Yandava C."/>
            <person name="Yarden O."/>
            <person name="Zeng Q."/>
            <person name="Rollins J.A."/>
            <person name="Lebrun M.H."/>
            <person name="Dickman M."/>
        </authorList>
    </citation>
    <scope>NUCLEOTIDE SEQUENCE [LARGE SCALE GENOMIC DNA]</scope>
    <source>
        <strain evidence="1 2">B05.10</strain>
    </source>
</reference>
<dbReference type="RefSeq" id="XP_024552413.1">
    <property type="nucleotide sequence ID" value="XM_024696600.1"/>
</dbReference>
<dbReference type="VEuPathDB" id="FungiDB:Bcin13g00170"/>
<accession>A0A384K054</accession>
<dbReference type="EMBL" id="CP009817">
    <property type="protein sequence ID" value="ATZ56168.1"/>
    <property type="molecule type" value="Genomic_DNA"/>
</dbReference>
<protein>
    <submittedName>
        <fullName evidence="1">Uncharacterized protein</fullName>
    </submittedName>
</protein>
<dbReference type="AlphaFoldDB" id="A0A384K054"/>
<reference evidence="1 2" key="2">
    <citation type="journal article" date="2012" name="Eukaryot. Cell">
        <title>Genome update of Botrytis cinerea strains B05.10 and T4.</title>
        <authorList>
            <person name="Staats M."/>
            <person name="van Kan J.A."/>
        </authorList>
    </citation>
    <scope>NUCLEOTIDE SEQUENCE [LARGE SCALE GENOMIC DNA]</scope>
    <source>
        <strain evidence="1 2">B05.10</strain>
    </source>
</reference>